<name>A0ABX5XVX0_9BACT</name>
<keyword evidence="2" id="KW-1185">Reference proteome</keyword>
<gene>
    <name evidence="1" type="ORF">TBK1r_51220</name>
</gene>
<organism evidence="1 2">
    <name type="scientific">Stieleria magnilauensis</name>
    <dbReference type="NCBI Taxonomy" id="2527963"/>
    <lineage>
        <taxon>Bacteria</taxon>
        <taxon>Pseudomonadati</taxon>
        <taxon>Planctomycetota</taxon>
        <taxon>Planctomycetia</taxon>
        <taxon>Pirellulales</taxon>
        <taxon>Pirellulaceae</taxon>
        <taxon>Stieleria</taxon>
    </lineage>
</organism>
<dbReference type="Proteomes" id="UP000318081">
    <property type="component" value="Chromosome"/>
</dbReference>
<evidence type="ECO:0000313" key="1">
    <source>
        <dbReference type="EMBL" id="QDV86104.1"/>
    </source>
</evidence>
<dbReference type="EMBL" id="CP036432">
    <property type="protein sequence ID" value="QDV86104.1"/>
    <property type="molecule type" value="Genomic_DNA"/>
</dbReference>
<proteinExistence type="predicted"/>
<reference evidence="1 2" key="1">
    <citation type="submission" date="2019-02" db="EMBL/GenBank/DDBJ databases">
        <title>Deep-cultivation of Planctomycetes and their phenomic and genomic characterization uncovers novel biology.</title>
        <authorList>
            <person name="Wiegand S."/>
            <person name="Jogler M."/>
            <person name="Boedeker C."/>
            <person name="Pinto D."/>
            <person name="Vollmers J."/>
            <person name="Rivas-Marin E."/>
            <person name="Kohn T."/>
            <person name="Peeters S.H."/>
            <person name="Heuer A."/>
            <person name="Rast P."/>
            <person name="Oberbeckmann S."/>
            <person name="Bunk B."/>
            <person name="Jeske O."/>
            <person name="Meyerdierks A."/>
            <person name="Storesund J.E."/>
            <person name="Kallscheuer N."/>
            <person name="Luecker S."/>
            <person name="Lage O.M."/>
            <person name="Pohl T."/>
            <person name="Merkel B.J."/>
            <person name="Hornburger P."/>
            <person name="Mueller R.-W."/>
            <person name="Bruemmer F."/>
            <person name="Labrenz M."/>
            <person name="Spormann A.M."/>
            <person name="Op den Camp H."/>
            <person name="Overmann J."/>
            <person name="Amann R."/>
            <person name="Jetten M.S.M."/>
            <person name="Mascher T."/>
            <person name="Medema M.H."/>
            <person name="Devos D.P."/>
            <person name="Kaster A.-K."/>
            <person name="Ovreas L."/>
            <person name="Rohde M."/>
            <person name="Galperin M.Y."/>
            <person name="Jogler C."/>
        </authorList>
    </citation>
    <scope>NUCLEOTIDE SEQUENCE [LARGE SCALE GENOMIC DNA]</scope>
    <source>
        <strain evidence="1 2">TBK1r</strain>
    </source>
</reference>
<evidence type="ECO:0008006" key="3">
    <source>
        <dbReference type="Google" id="ProtNLM"/>
    </source>
</evidence>
<dbReference type="RefSeq" id="WP_145216779.1">
    <property type="nucleotide sequence ID" value="NZ_CP036432.1"/>
</dbReference>
<sequence length="219" mass="23332">MNVTSAHRRRGSTRVANPIVSCGPARRVPLLLLMLCLPALSACSKEKLKDLADTVQKEGENLVKESKKMTDALVETAKEELPETGKMVIKTTEPIEIDQAVVTMHVVGDGRKNSLQITSYPPGAEHTSAPAVFLHCTTTVETVALLAGKSLPCNLFIEPKAGAAIARNEIGRPVSVTFGSMNMQEKTMTATIEPCTLIGSDDQPLEIAGGEILAVVEGN</sequence>
<evidence type="ECO:0000313" key="2">
    <source>
        <dbReference type="Proteomes" id="UP000318081"/>
    </source>
</evidence>
<protein>
    <recommendedName>
        <fullName evidence="3">Lipoprotein</fullName>
    </recommendedName>
</protein>
<accession>A0ABX5XVX0</accession>